<dbReference type="PANTHER" id="PTHR11766">
    <property type="entry name" value="TYROSYL-TRNA SYNTHETASE"/>
    <property type="match status" value="1"/>
</dbReference>
<sequence length="119" mass="13034">MVHGVASVHKAQIVTNLLYESDYTLIKASEVLEALKDDTRLHFVPEQELLSTPIAKLASTCGLASSNSAARQLVAMKGLYVNNRTVMEPRQTIQQEDLLDGRLVILRSGSSKQIVLASQ</sequence>
<feature type="domain" description="Tyrosine--tRNA ligase SYY-like C-terminal" evidence="2">
    <location>
        <begin position="52"/>
        <end position="112"/>
    </location>
</feature>
<dbReference type="GO" id="GO:0043039">
    <property type="term" value="P:tRNA aminoacylation"/>
    <property type="evidence" value="ECO:0007669"/>
    <property type="project" value="TreeGrafter"/>
</dbReference>
<keyword evidence="1" id="KW-0694">RNA-binding</keyword>
<dbReference type="InterPro" id="IPR024088">
    <property type="entry name" value="Tyr-tRNA-ligase_bac-type"/>
</dbReference>
<proteinExistence type="predicted"/>
<dbReference type="GO" id="GO:0005829">
    <property type="term" value="C:cytosol"/>
    <property type="evidence" value="ECO:0007669"/>
    <property type="project" value="TreeGrafter"/>
</dbReference>
<name>A0AAW0GGR4_9APHY</name>
<dbReference type="GO" id="GO:0005739">
    <property type="term" value="C:mitochondrion"/>
    <property type="evidence" value="ECO:0007669"/>
    <property type="project" value="TreeGrafter"/>
</dbReference>
<dbReference type="EMBL" id="JASBNA010000004">
    <property type="protein sequence ID" value="KAK7692788.1"/>
    <property type="molecule type" value="Genomic_DNA"/>
</dbReference>
<keyword evidence="4" id="KW-1185">Reference proteome</keyword>
<dbReference type="SUPFAM" id="SSF55174">
    <property type="entry name" value="Alpha-L RNA-binding motif"/>
    <property type="match status" value="1"/>
</dbReference>
<dbReference type="AlphaFoldDB" id="A0AAW0GGR4"/>
<dbReference type="GO" id="GO:0004831">
    <property type="term" value="F:tyrosine-tRNA ligase activity"/>
    <property type="evidence" value="ECO:0007669"/>
    <property type="project" value="InterPro"/>
</dbReference>
<protein>
    <recommendedName>
        <fullName evidence="2">Tyrosine--tRNA ligase SYY-like C-terminal domain-containing protein</fullName>
    </recommendedName>
</protein>
<evidence type="ECO:0000313" key="4">
    <source>
        <dbReference type="Proteomes" id="UP001385951"/>
    </source>
</evidence>
<gene>
    <name evidence="3" type="ORF">QCA50_004421</name>
</gene>
<dbReference type="PROSITE" id="PS50889">
    <property type="entry name" value="S4"/>
    <property type="match status" value="1"/>
</dbReference>
<dbReference type="GO" id="GO:0003723">
    <property type="term" value="F:RNA binding"/>
    <property type="evidence" value="ECO:0007669"/>
    <property type="project" value="UniProtKB-KW"/>
</dbReference>
<comment type="caution">
    <text evidence="3">The sequence shown here is derived from an EMBL/GenBank/DDBJ whole genome shotgun (WGS) entry which is preliminary data.</text>
</comment>
<evidence type="ECO:0000259" key="2">
    <source>
        <dbReference type="Pfam" id="PF22421"/>
    </source>
</evidence>
<dbReference type="PANTHER" id="PTHR11766:SF0">
    <property type="entry name" value="TYROSINE--TRNA LIGASE, MITOCHONDRIAL"/>
    <property type="match status" value="1"/>
</dbReference>
<evidence type="ECO:0000313" key="3">
    <source>
        <dbReference type="EMBL" id="KAK7692788.1"/>
    </source>
</evidence>
<dbReference type="Gene3D" id="3.10.290.10">
    <property type="entry name" value="RNA-binding S4 domain"/>
    <property type="match status" value="1"/>
</dbReference>
<accession>A0AAW0GGR4</accession>
<evidence type="ECO:0000256" key="1">
    <source>
        <dbReference type="PROSITE-ProRule" id="PRU00182"/>
    </source>
</evidence>
<dbReference type="InterPro" id="IPR054608">
    <property type="entry name" value="SYY-like_C"/>
</dbReference>
<dbReference type="InterPro" id="IPR036986">
    <property type="entry name" value="S4_RNA-bd_sf"/>
</dbReference>
<organism evidence="3 4">
    <name type="scientific">Cerrena zonata</name>
    <dbReference type="NCBI Taxonomy" id="2478898"/>
    <lineage>
        <taxon>Eukaryota</taxon>
        <taxon>Fungi</taxon>
        <taxon>Dikarya</taxon>
        <taxon>Basidiomycota</taxon>
        <taxon>Agaricomycotina</taxon>
        <taxon>Agaricomycetes</taxon>
        <taxon>Polyporales</taxon>
        <taxon>Cerrenaceae</taxon>
        <taxon>Cerrena</taxon>
    </lineage>
</organism>
<dbReference type="Pfam" id="PF22421">
    <property type="entry name" value="SYY_C-terminal"/>
    <property type="match status" value="1"/>
</dbReference>
<dbReference type="CDD" id="cd00165">
    <property type="entry name" value="S4"/>
    <property type="match status" value="1"/>
</dbReference>
<dbReference type="Proteomes" id="UP001385951">
    <property type="component" value="Unassembled WGS sequence"/>
</dbReference>
<reference evidence="3 4" key="1">
    <citation type="submission" date="2022-09" db="EMBL/GenBank/DDBJ databases">
        <authorList>
            <person name="Palmer J.M."/>
        </authorList>
    </citation>
    <scope>NUCLEOTIDE SEQUENCE [LARGE SCALE GENOMIC DNA]</scope>
    <source>
        <strain evidence="3 4">DSM 7382</strain>
    </source>
</reference>